<proteinExistence type="predicted"/>
<keyword evidence="3" id="KW-1185">Reference proteome</keyword>
<evidence type="ECO:0000256" key="1">
    <source>
        <dbReference type="SAM" id="MobiDB-lite"/>
    </source>
</evidence>
<feature type="region of interest" description="Disordered" evidence="1">
    <location>
        <begin position="250"/>
        <end position="288"/>
    </location>
</feature>
<organism evidence="2 3">
    <name type="scientific">Tagetes erecta</name>
    <name type="common">African marigold</name>
    <dbReference type="NCBI Taxonomy" id="13708"/>
    <lineage>
        <taxon>Eukaryota</taxon>
        <taxon>Viridiplantae</taxon>
        <taxon>Streptophyta</taxon>
        <taxon>Embryophyta</taxon>
        <taxon>Tracheophyta</taxon>
        <taxon>Spermatophyta</taxon>
        <taxon>Magnoliopsida</taxon>
        <taxon>eudicotyledons</taxon>
        <taxon>Gunneridae</taxon>
        <taxon>Pentapetalae</taxon>
        <taxon>asterids</taxon>
        <taxon>campanulids</taxon>
        <taxon>Asterales</taxon>
        <taxon>Asteraceae</taxon>
        <taxon>Asteroideae</taxon>
        <taxon>Heliantheae alliance</taxon>
        <taxon>Tageteae</taxon>
        <taxon>Tagetes</taxon>
    </lineage>
</organism>
<accession>A0AAD8KHP6</accession>
<name>A0AAD8KHP6_TARER</name>
<comment type="caution">
    <text evidence="2">The sequence shown here is derived from an EMBL/GenBank/DDBJ whole genome shotgun (WGS) entry which is preliminary data.</text>
</comment>
<dbReference type="EMBL" id="JAUHHV010000005">
    <property type="protein sequence ID" value="KAK1422919.1"/>
    <property type="molecule type" value="Genomic_DNA"/>
</dbReference>
<dbReference type="PANTHER" id="PTHR31972">
    <property type="entry name" value="EXPRESSED PROTEIN"/>
    <property type="match status" value="1"/>
</dbReference>
<dbReference type="InterPro" id="IPR008586">
    <property type="entry name" value="DUF868_pln"/>
</dbReference>
<feature type="compositionally biased region" description="Polar residues" evidence="1">
    <location>
        <begin position="8"/>
        <end position="22"/>
    </location>
</feature>
<evidence type="ECO:0000313" key="2">
    <source>
        <dbReference type="EMBL" id="KAK1422919.1"/>
    </source>
</evidence>
<dbReference type="AlphaFoldDB" id="A0AAD8KHP6"/>
<feature type="region of interest" description="Disordered" evidence="1">
    <location>
        <begin position="1"/>
        <end position="22"/>
    </location>
</feature>
<sequence>MDFYVTSKEATQASQGDDSSMSTKTAQSTVTCMYQIYLGGHWRTVTAVWNKNMMNHSLNIFVDSIESNHRHHCRIDLAPWHFWGKKSYKTFEVDGLQVDVYWDLRSARFSGSPEPYSDFYVAMICEEEVGLLIGDMESKVYKRTKSHPCAADAHMFFKKEHVIGKKSFTTKVKFEKHRKDYDILVESSTSGANDPEMCITIDGVVQIHITNLQWKFRGNQTVLVHKQPIEVFWDVHAWLFLSPGSNHGSFSFKPGQTKSESDKEDDSQDGTKENNDSSISKHHSPCISSSTTHCCLFLYAWKIE</sequence>
<reference evidence="2" key="1">
    <citation type="journal article" date="2023" name="bioRxiv">
        <title>Improved chromosome-level genome assembly for marigold (Tagetes erecta).</title>
        <authorList>
            <person name="Jiang F."/>
            <person name="Yuan L."/>
            <person name="Wang S."/>
            <person name="Wang H."/>
            <person name="Xu D."/>
            <person name="Wang A."/>
            <person name="Fan W."/>
        </authorList>
    </citation>
    <scope>NUCLEOTIDE SEQUENCE</scope>
    <source>
        <strain evidence="2">WSJ</strain>
        <tissue evidence="2">Leaf</tissue>
    </source>
</reference>
<protein>
    <submittedName>
        <fullName evidence="2">Uncharacterized protein</fullName>
    </submittedName>
</protein>
<dbReference type="Pfam" id="PF05910">
    <property type="entry name" value="DUF868"/>
    <property type="match status" value="1"/>
</dbReference>
<evidence type="ECO:0000313" key="3">
    <source>
        <dbReference type="Proteomes" id="UP001229421"/>
    </source>
</evidence>
<gene>
    <name evidence="2" type="ORF">QVD17_18208</name>
</gene>
<dbReference type="PANTHER" id="PTHR31972:SF2">
    <property type="entry name" value="DUF868 FAMILY PROTEIN (DUF868)"/>
    <property type="match status" value="1"/>
</dbReference>
<dbReference type="Proteomes" id="UP001229421">
    <property type="component" value="Unassembled WGS sequence"/>
</dbReference>